<evidence type="ECO:0000313" key="3">
    <source>
        <dbReference type="Proteomes" id="UP000050783"/>
    </source>
</evidence>
<reference evidence="2 3" key="1">
    <citation type="submission" date="2015-09" db="EMBL/GenBank/DDBJ databases">
        <authorList>
            <consortium name="Swine Surveillance"/>
        </authorList>
    </citation>
    <scope>NUCLEOTIDE SEQUENCE [LARGE SCALE GENOMIC DNA]</scope>
    <source>
        <strain evidence="2 3">CECT 4292</strain>
    </source>
</reference>
<dbReference type="EMBL" id="CYPU01000017">
    <property type="protein sequence ID" value="CUH46768.1"/>
    <property type="molecule type" value="Genomic_DNA"/>
</dbReference>
<organism evidence="2 3">
    <name type="scientific">Ruegeria atlantica</name>
    <dbReference type="NCBI Taxonomy" id="81569"/>
    <lineage>
        <taxon>Bacteria</taxon>
        <taxon>Pseudomonadati</taxon>
        <taxon>Pseudomonadota</taxon>
        <taxon>Alphaproteobacteria</taxon>
        <taxon>Rhodobacterales</taxon>
        <taxon>Roseobacteraceae</taxon>
        <taxon>Ruegeria</taxon>
    </lineage>
</organism>
<protein>
    <submittedName>
        <fullName evidence="2">Uncharacterized protein</fullName>
    </submittedName>
</protein>
<keyword evidence="1" id="KW-1133">Transmembrane helix</keyword>
<keyword evidence="1" id="KW-0812">Transmembrane</keyword>
<dbReference type="AlphaFoldDB" id="A0A0P1ECL7"/>
<name>A0A0P1ECL7_9RHOB</name>
<evidence type="ECO:0000313" key="2">
    <source>
        <dbReference type="EMBL" id="CUH46768.1"/>
    </source>
</evidence>
<dbReference type="OrthoDB" id="7709448at2"/>
<accession>A0A0P1ECL7</accession>
<keyword evidence="1" id="KW-0472">Membrane</keyword>
<evidence type="ECO:0000256" key="1">
    <source>
        <dbReference type="SAM" id="Phobius"/>
    </source>
</evidence>
<sequence>MLDVVFLITCALLAYAGIKFVRWAFRFSLPVPLGRFMWLRFFFWWTLTLFMAVAAYIGVIASVAYYLFEILNLDERLDSSVLLLGGLVLTAPYWAGLINGINLQASHRWAE</sequence>
<proteinExistence type="predicted"/>
<feature type="transmembrane region" description="Helical" evidence="1">
    <location>
        <begin position="42"/>
        <end position="68"/>
    </location>
</feature>
<gene>
    <name evidence="2" type="ORF">RUA4292_00934</name>
</gene>
<dbReference type="GeneID" id="55492207"/>
<feature type="transmembrane region" description="Helical" evidence="1">
    <location>
        <begin position="80"/>
        <end position="101"/>
    </location>
</feature>
<dbReference type="Proteomes" id="UP000050783">
    <property type="component" value="Unassembled WGS sequence"/>
</dbReference>
<dbReference type="RefSeq" id="WP_145974869.1">
    <property type="nucleotide sequence ID" value="NZ_CYPU01000017.1"/>
</dbReference>